<reference evidence="8 9" key="1">
    <citation type="submission" date="2023-07" db="EMBL/GenBank/DDBJ databases">
        <title>Genomic Encyclopedia of Type Strains, Phase IV (KMG-IV): sequencing the most valuable type-strain genomes for metagenomic binning, comparative biology and taxonomic classification.</title>
        <authorList>
            <person name="Goeker M."/>
        </authorList>
    </citation>
    <scope>NUCLEOTIDE SEQUENCE [LARGE SCALE GENOMIC DNA]</scope>
    <source>
        <strain evidence="8 9">DSM 5896</strain>
    </source>
</reference>
<sequence>MMRFSRRASPLRCGLALAAVAMLASCNDQQSAAGAPPQQGPPQVGFVTVKRERLAVTEELPGRTSAYLVAEVRPQVGGIVQRRDFKEGSEVKAGDLLYQIDPASYQASYDSAEAALEKAQANVASSQLKAQRYADLAKARAVSQQDADDAGATLKQNFADVASARASLESARINLAYTKVTSPISGRIGKSAVTAGALVTASQSTTLATVQQLDPIYVDVSQSSTELLRLKRQLADGTLKYPSTAGANVRLFLPDGTEYPLPGRLEFSDVTVSTTTGAVTLRAVFPNPHEELLPGMYVRTLVEEGVDDNAIVVPQRGVTRDQQGNATALVVNGEGKVEARTLGIYRSVGAGWWISKGLEAGDRLIMDGLQKVRPGVAVQTVSLDAAAGQAPAGGSATMTADK</sequence>
<dbReference type="PROSITE" id="PS51257">
    <property type="entry name" value="PROKAR_LIPOPROTEIN"/>
    <property type="match status" value="1"/>
</dbReference>
<feature type="chain" id="PRO_5045252146" evidence="3">
    <location>
        <begin position="33"/>
        <end position="402"/>
    </location>
</feature>
<evidence type="ECO:0000256" key="3">
    <source>
        <dbReference type="SAM" id="SignalP"/>
    </source>
</evidence>
<feature type="domain" description="Multidrug resistance protein MdtA-like beta-barrel" evidence="6">
    <location>
        <begin position="215"/>
        <end position="305"/>
    </location>
</feature>
<dbReference type="InterPro" id="IPR058624">
    <property type="entry name" value="MdtA-like_HH"/>
</dbReference>
<dbReference type="NCBIfam" id="TIGR01730">
    <property type="entry name" value="RND_mfp"/>
    <property type="match status" value="1"/>
</dbReference>
<dbReference type="EMBL" id="JAUSVK010000001">
    <property type="protein sequence ID" value="MDQ0390290.1"/>
    <property type="molecule type" value="Genomic_DNA"/>
</dbReference>
<dbReference type="Pfam" id="PF25967">
    <property type="entry name" value="RND-MFP_C"/>
    <property type="match status" value="1"/>
</dbReference>
<dbReference type="PANTHER" id="PTHR30158:SF3">
    <property type="entry name" value="MULTIDRUG EFFLUX PUMP SUBUNIT ACRA-RELATED"/>
    <property type="match status" value="1"/>
</dbReference>
<dbReference type="SUPFAM" id="SSF111369">
    <property type="entry name" value="HlyD-like secretion proteins"/>
    <property type="match status" value="1"/>
</dbReference>
<gene>
    <name evidence="8" type="ORF">J3R73_000082</name>
</gene>
<feature type="domain" description="Multidrug resistance protein MdtA-like C-terminal permuted SH3" evidence="7">
    <location>
        <begin position="309"/>
        <end position="371"/>
    </location>
</feature>
<dbReference type="Pfam" id="PF25876">
    <property type="entry name" value="HH_MFP_RND"/>
    <property type="match status" value="1"/>
</dbReference>
<dbReference type="InterPro" id="IPR058627">
    <property type="entry name" value="MdtA-like_C"/>
</dbReference>
<organism evidence="8 9">
    <name type="scientific">Labrys monachus</name>
    <dbReference type="NCBI Taxonomy" id="217067"/>
    <lineage>
        <taxon>Bacteria</taxon>
        <taxon>Pseudomonadati</taxon>
        <taxon>Pseudomonadota</taxon>
        <taxon>Alphaproteobacteria</taxon>
        <taxon>Hyphomicrobiales</taxon>
        <taxon>Xanthobacteraceae</taxon>
        <taxon>Labrys</taxon>
    </lineage>
</organism>
<dbReference type="PANTHER" id="PTHR30158">
    <property type="entry name" value="ACRA/E-RELATED COMPONENT OF DRUG EFFLUX TRANSPORTER"/>
    <property type="match status" value="1"/>
</dbReference>
<evidence type="ECO:0000259" key="5">
    <source>
        <dbReference type="Pfam" id="PF25917"/>
    </source>
</evidence>
<dbReference type="Gene3D" id="2.40.50.100">
    <property type="match status" value="1"/>
</dbReference>
<evidence type="ECO:0000259" key="7">
    <source>
        <dbReference type="Pfam" id="PF25967"/>
    </source>
</evidence>
<comment type="subcellular location">
    <subcellularLocation>
        <location evidence="1">Cell envelope</location>
    </subcellularLocation>
</comment>
<comment type="similarity">
    <text evidence="2">Belongs to the membrane fusion protein (MFP) (TC 8.A.1) family.</text>
</comment>
<accession>A0ABU0F6V3</accession>
<name>A0ABU0F6V3_9HYPH</name>
<evidence type="ECO:0000259" key="6">
    <source>
        <dbReference type="Pfam" id="PF25944"/>
    </source>
</evidence>
<evidence type="ECO:0000259" key="4">
    <source>
        <dbReference type="Pfam" id="PF25876"/>
    </source>
</evidence>
<evidence type="ECO:0000313" key="9">
    <source>
        <dbReference type="Proteomes" id="UP001237448"/>
    </source>
</evidence>
<dbReference type="InterPro" id="IPR006143">
    <property type="entry name" value="RND_pump_MFP"/>
</dbReference>
<dbReference type="Pfam" id="PF25917">
    <property type="entry name" value="BSH_RND"/>
    <property type="match status" value="1"/>
</dbReference>
<dbReference type="Gene3D" id="1.10.287.470">
    <property type="entry name" value="Helix hairpin bin"/>
    <property type="match status" value="1"/>
</dbReference>
<feature type="domain" description="Multidrug resistance protein MdtA-like barrel-sandwich hybrid" evidence="5">
    <location>
        <begin position="69"/>
        <end position="211"/>
    </location>
</feature>
<proteinExistence type="inferred from homology"/>
<dbReference type="Gene3D" id="2.40.30.170">
    <property type="match status" value="1"/>
</dbReference>
<feature type="domain" description="Multidrug resistance protein MdtA-like alpha-helical hairpin" evidence="4">
    <location>
        <begin position="109"/>
        <end position="178"/>
    </location>
</feature>
<evidence type="ECO:0000313" key="8">
    <source>
        <dbReference type="EMBL" id="MDQ0390290.1"/>
    </source>
</evidence>
<dbReference type="Proteomes" id="UP001237448">
    <property type="component" value="Unassembled WGS sequence"/>
</dbReference>
<feature type="signal peptide" evidence="3">
    <location>
        <begin position="1"/>
        <end position="32"/>
    </location>
</feature>
<keyword evidence="9" id="KW-1185">Reference proteome</keyword>
<dbReference type="RefSeq" id="WP_307421436.1">
    <property type="nucleotide sequence ID" value="NZ_JAUSVK010000001.1"/>
</dbReference>
<keyword evidence="3" id="KW-0732">Signal</keyword>
<dbReference type="InterPro" id="IPR058625">
    <property type="entry name" value="MdtA-like_BSH"/>
</dbReference>
<comment type="caution">
    <text evidence="8">The sequence shown here is derived from an EMBL/GenBank/DDBJ whole genome shotgun (WGS) entry which is preliminary data.</text>
</comment>
<protein>
    <submittedName>
        <fullName evidence="8">Membrane fusion protein (Multidrug efflux system)</fullName>
    </submittedName>
</protein>
<dbReference type="Pfam" id="PF25944">
    <property type="entry name" value="Beta-barrel_RND"/>
    <property type="match status" value="1"/>
</dbReference>
<dbReference type="InterPro" id="IPR058626">
    <property type="entry name" value="MdtA-like_b-barrel"/>
</dbReference>
<evidence type="ECO:0000256" key="2">
    <source>
        <dbReference type="ARBA" id="ARBA00009477"/>
    </source>
</evidence>
<dbReference type="Gene3D" id="2.40.420.20">
    <property type="match status" value="1"/>
</dbReference>
<evidence type="ECO:0000256" key="1">
    <source>
        <dbReference type="ARBA" id="ARBA00004196"/>
    </source>
</evidence>